<evidence type="ECO:0000256" key="5">
    <source>
        <dbReference type="ARBA" id="ARBA00023242"/>
    </source>
</evidence>
<keyword evidence="9" id="KW-1185">Reference proteome</keyword>
<evidence type="ECO:0000256" key="2">
    <source>
        <dbReference type="ARBA" id="ARBA00022692"/>
    </source>
</evidence>
<sequence length="391" mass="42218">MDRSTGYSPLNDTEVSTEIAVSSAAASAEPKDDEPTLVLIFGWNMAPMPALRKYGDAYRQLYPRTAQVIIQPDALRFWKFQGARERTLLPVVRMLEDIGLLSGATHQNPPRILIHVMSNGGLLCLSDIANMLRRRKIQSPPGTKCALIFDSAPAPTTLTYAIRASMASLTGGLLQTLLGGTLIYVLYFFTYLARALARRPTLVTREMVAVNDPAFLPWTSLATPRIYLYSTADVVVPFQSVEGHAADARRVGFPVRTVNFETSAHVSHARDYPEKYWGAVRELWSEAVGVHGGDTGAGDRADVSSVEVRIASSTAAPTLAPSEALISASVSSYGDGFVLQHSRRNGACILGFPAETLLIVGPDGGISKHIDYGQAVSSVSITHEGLLVTDD</sequence>
<reference evidence="8 9" key="1">
    <citation type="journal article" date="2015" name="Sci. Rep.">
        <title>Chromosome-level genome map provides insights into diverse defense mechanisms in the medicinal fungus Ganoderma sinense.</title>
        <authorList>
            <person name="Zhu Y."/>
            <person name="Xu J."/>
            <person name="Sun C."/>
            <person name="Zhou S."/>
            <person name="Xu H."/>
            <person name="Nelson D.R."/>
            <person name="Qian J."/>
            <person name="Song J."/>
            <person name="Luo H."/>
            <person name="Xiang L."/>
            <person name="Li Y."/>
            <person name="Xu Z."/>
            <person name="Ji A."/>
            <person name="Wang L."/>
            <person name="Lu S."/>
            <person name="Hayward A."/>
            <person name="Sun W."/>
            <person name="Li X."/>
            <person name="Schwartz D.C."/>
            <person name="Wang Y."/>
            <person name="Chen S."/>
        </authorList>
    </citation>
    <scope>NUCLEOTIDE SEQUENCE [LARGE SCALE GENOMIC DNA]</scope>
    <source>
        <strain evidence="8 9">ZZ0214-1</strain>
    </source>
</reference>
<feature type="transmembrane region" description="Helical" evidence="7">
    <location>
        <begin position="173"/>
        <end position="197"/>
    </location>
</feature>
<dbReference type="Proteomes" id="UP000230002">
    <property type="component" value="Unassembled WGS sequence"/>
</dbReference>
<organism evidence="8 9">
    <name type="scientific">Ganoderma sinense ZZ0214-1</name>
    <dbReference type="NCBI Taxonomy" id="1077348"/>
    <lineage>
        <taxon>Eukaryota</taxon>
        <taxon>Fungi</taxon>
        <taxon>Dikarya</taxon>
        <taxon>Basidiomycota</taxon>
        <taxon>Agaricomycotina</taxon>
        <taxon>Agaricomycetes</taxon>
        <taxon>Polyporales</taxon>
        <taxon>Polyporaceae</taxon>
        <taxon>Ganoderma</taxon>
    </lineage>
</organism>
<dbReference type="AlphaFoldDB" id="A0A2G8SKF1"/>
<dbReference type="PANTHER" id="PTHR12265">
    <property type="entry name" value="TRANSMEMBRANE PROTEIN 53"/>
    <property type="match status" value="1"/>
</dbReference>
<evidence type="ECO:0000256" key="4">
    <source>
        <dbReference type="ARBA" id="ARBA00023136"/>
    </source>
</evidence>
<evidence type="ECO:0000256" key="3">
    <source>
        <dbReference type="ARBA" id="ARBA00022989"/>
    </source>
</evidence>
<comment type="similarity">
    <text evidence="1">Belongs to the TMEM53 family.</text>
</comment>
<dbReference type="OrthoDB" id="77878at2759"/>
<keyword evidence="3 7" id="KW-1133">Transmembrane helix</keyword>
<keyword evidence="2 7" id="KW-0812">Transmembrane</keyword>
<dbReference type="Pfam" id="PF05705">
    <property type="entry name" value="DUF829"/>
    <property type="match status" value="1"/>
</dbReference>
<accession>A0A2G8SKF1</accession>
<evidence type="ECO:0000256" key="1">
    <source>
        <dbReference type="ARBA" id="ARBA00007387"/>
    </source>
</evidence>
<dbReference type="EMBL" id="AYKW01000006">
    <property type="protein sequence ID" value="PIL34038.1"/>
    <property type="molecule type" value="Genomic_DNA"/>
</dbReference>
<dbReference type="SUPFAM" id="SSF53474">
    <property type="entry name" value="alpha/beta-Hydrolases"/>
    <property type="match status" value="1"/>
</dbReference>
<evidence type="ECO:0000313" key="9">
    <source>
        <dbReference type="Proteomes" id="UP000230002"/>
    </source>
</evidence>
<evidence type="ECO:0000313" key="8">
    <source>
        <dbReference type="EMBL" id="PIL34038.1"/>
    </source>
</evidence>
<evidence type="ECO:0000256" key="6">
    <source>
        <dbReference type="ARBA" id="ARBA00034303"/>
    </source>
</evidence>
<comment type="subcellular location">
    <subcellularLocation>
        <location evidence="6">Nucleus outer membrane</location>
        <topology evidence="6">Single-pass membrane protein</topology>
    </subcellularLocation>
</comment>
<gene>
    <name evidence="8" type="ORF">GSI_03747</name>
</gene>
<evidence type="ECO:0000256" key="7">
    <source>
        <dbReference type="SAM" id="Phobius"/>
    </source>
</evidence>
<keyword evidence="5" id="KW-0539">Nucleus</keyword>
<dbReference type="GO" id="GO:0005640">
    <property type="term" value="C:nuclear outer membrane"/>
    <property type="evidence" value="ECO:0007669"/>
    <property type="project" value="UniProtKB-SubCell"/>
</dbReference>
<protein>
    <submittedName>
        <fullName evidence="8">Uncharacterized protein</fullName>
    </submittedName>
</protein>
<dbReference type="PANTHER" id="PTHR12265:SF30">
    <property type="entry name" value="TRANSMEMBRANE PROTEIN 53"/>
    <property type="match status" value="1"/>
</dbReference>
<dbReference type="InterPro" id="IPR029058">
    <property type="entry name" value="AB_hydrolase_fold"/>
</dbReference>
<keyword evidence="4 7" id="KW-0472">Membrane</keyword>
<comment type="caution">
    <text evidence="8">The sequence shown here is derived from an EMBL/GenBank/DDBJ whole genome shotgun (WGS) entry which is preliminary data.</text>
</comment>
<proteinExistence type="inferred from homology"/>
<dbReference type="InterPro" id="IPR008547">
    <property type="entry name" value="DUF829_TMEM53"/>
</dbReference>
<name>A0A2G8SKF1_9APHY</name>